<dbReference type="InterPro" id="IPR024072">
    <property type="entry name" value="DHFR-like_dom_sf"/>
</dbReference>
<feature type="domain" description="Bacterial bifunctional deaminase-reductase C-terminal" evidence="1">
    <location>
        <begin position="3"/>
        <end position="176"/>
    </location>
</feature>
<dbReference type="Proteomes" id="UP000606008">
    <property type="component" value="Unassembled WGS sequence"/>
</dbReference>
<dbReference type="InterPro" id="IPR050765">
    <property type="entry name" value="Riboflavin_Biosynth_HTPR"/>
</dbReference>
<dbReference type="PANTHER" id="PTHR38011:SF11">
    <property type="entry name" value="2,5-DIAMINO-6-RIBOSYLAMINO-4(3H)-PYRIMIDINONE 5'-PHOSPHATE REDUCTASE"/>
    <property type="match status" value="1"/>
</dbReference>
<dbReference type="InterPro" id="IPR002734">
    <property type="entry name" value="RibDG_C"/>
</dbReference>
<name>A0ABX0QIA3_9BACT</name>
<evidence type="ECO:0000259" key="1">
    <source>
        <dbReference type="Pfam" id="PF01872"/>
    </source>
</evidence>
<comment type="caution">
    <text evidence="2">The sequence shown here is derived from an EMBL/GenBank/DDBJ whole genome shotgun (WGS) entry which is preliminary data.</text>
</comment>
<organism evidence="2 3">
    <name type="scientific">Fibrivirga algicola</name>
    <dbReference type="NCBI Taxonomy" id="2950420"/>
    <lineage>
        <taxon>Bacteria</taxon>
        <taxon>Pseudomonadati</taxon>
        <taxon>Bacteroidota</taxon>
        <taxon>Cytophagia</taxon>
        <taxon>Cytophagales</taxon>
        <taxon>Spirosomataceae</taxon>
        <taxon>Fibrivirga</taxon>
    </lineage>
</organism>
<dbReference type="SUPFAM" id="SSF53597">
    <property type="entry name" value="Dihydrofolate reductase-like"/>
    <property type="match status" value="1"/>
</dbReference>
<evidence type="ECO:0000313" key="3">
    <source>
        <dbReference type="Proteomes" id="UP000606008"/>
    </source>
</evidence>
<dbReference type="PANTHER" id="PTHR38011">
    <property type="entry name" value="DIHYDROFOLATE REDUCTASE FAMILY PROTEIN (AFU_ORTHOLOGUE AFUA_8G06820)"/>
    <property type="match status" value="1"/>
</dbReference>
<dbReference type="EMBL" id="WAEL01000007">
    <property type="protein sequence ID" value="NID12160.1"/>
    <property type="molecule type" value="Genomic_DNA"/>
</dbReference>
<evidence type="ECO:0000313" key="2">
    <source>
        <dbReference type="EMBL" id="NID12160.1"/>
    </source>
</evidence>
<reference evidence="2" key="1">
    <citation type="submission" date="2024-05" db="EMBL/GenBank/DDBJ databases">
        <authorList>
            <person name="Jung D.-H."/>
        </authorList>
    </citation>
    <scope>NUCLEOTIDE SEQUENCE</scope>
    <source>
        <strain evidence="2">JA-25</strain>
    </source>
</reference>
<protein>
    <submittedName>
        <fullName evidence="2">Dihydrofolate reductase family protein</fullName>
    </submittedName>
</protein>
<gene>
    <name evidence="2" type="ORF">F7231_18450</name>
</gene>
<dbReference type="Pfam" id="PF01872">
    <property type="entry name" value="RibD_C"/>
    <property type="match status" value="1"/>
</dbReference>
<accession>A0ABX0QIA3</accession>
<dbReference type="Gene3D" id="3.40.430.10">
    <property type="entry name" value="Dihydrofolate Reductase, subunit A"/>
    <property type="match status" value="1"/>
</dbReference>
<proteinExistence type="predicted"/>
<dbReference type="RefSeq" id="WP_166693016.1">
    <property type="nucleotide sequence ID" value="NZ_WAEL01000007.1"/>
</dbReference>
<sequence>MRTLKLQVQATVDGFMAGPTGEMDWLTVNWTDDIGQYVAAITEPVDTILLGRNLAQGFIPHWATNPELPGADKINSTHKVVFTKTLDTSPWERTRLATGDLAAEINALKNEPGGDMIVYGGGTFVASLIKAGLIDELHLFINPVALGTGMAIFNGLDTKQNLTLVRSMAFECGIIVLCYEPKRA</sequence>
<keyword evidence="3" id="KW-1185">Reference proteome</keyword>